<name>A0A1M6SJA9_PSETH</name>
<dbReference type="Gene3D" id="1.20.120.450">
    <property type="entry name" value="dinb family like domain"/>
    <property type="match status" value="1"/>
</dbReference>
<keyword evidence="3" id="KW-0670">Pyruvate</keyword>
<dbReference type="Pfam" id="PF11716">
    <property type="entry name" value="MDMPI_N"/>
    <property type="match status" value="1"/>
</dbReference>
<evidence type="ECO:0000313" key="3">
    <source>
        <dbReference type="EMBL" id="SHK44689.1"/>
    </source>
</evidence>
<dbReference type="Proteomes" id="UP000184363">
    <property type="component" value="Unassembled WGS sequence"/>
</dbReference>
<dbReference type="SUPFAM" id="SSF109854">
    <property type="entry name" value="DinB/YfiT-like putative metalloenzymes"/>
    <property type="match status" value="1"/>
</dbReference>
<dbReference type="GO" id="GO:0046872">
    <property type="term" value="F:metal ion binding"/>
    <property type="evidence" value="ECO:0007669"/>
    <property type="project" value="InterPro"/>
</dbReference>
<dbReference type="Gene3D" id="3.30.1050.20">
    <property type="match status" value="1"/>
</dbReference>
<feature type="domain" description="Mycothiol-dependent maleylpyruvate isomerase metal-binding" evidence="2">
    <location>
        <begin position="15"/>
        <end position="149"/>
    </location>
</feature>
<evidence type="ECO:0000313" key="4">
    <source>
        <dbReference type="Proteomes" id="UP000184363"/>
    </source>
</evidence>
<reference evidence="3 4" key="1">
    <citation type="submission" date="2016-11" db="EMBL/GenBank/DDBJ databases">
        <authorList>
            <person name="Jaros S."/>
            <person name="Januszkiewicz K."/>
            <person name="Wedrychowicz H."/>
        </authorList>
    </citation>
    <scope>NUCLEOTIDE SEQUENCE [LARGE SCALE GENOMIC DNA]</scope>
    <source>
        <strain evidence="3 4">DSM 43832</strain>
    </source>
</reference>
<keyword evidence="3" id="KW-0413">Isomerase</keyword>
<dbReference type="InterPro" id="IPR036527">
    <property type="entry name" value="SCP2_sterol-bd_dom_sf"/>
</dbReference>
<dbReference type="InterPro" id="IPR024344">
    <property type="entry name" value="MDMPI_metal-binding"/>
</dbReference>
<evidence type="ECO:0000259" key="2">
    <source>
        <dbReference type="Pfam" id="PF11716"/>
    </source>
</evidence>
<dbReference type="Pfam" id="PF07398">
    <property type="entry name" value="MDMPI_C"/>
    <property type="match status" value="1"/>
</dbReference>
<protein>
    <submittedName>
        <fullName evidence="3">Maleylpyruvate isomerase</fullName>
    </submittedName>
</protein>
<dbReference type="GO" id="GO:0016853">
    <property type="term" value="F:isomerase activity"/>
    <property type="evidence" value="ECO:0007669"/>
    <property type="project" value="UniProtKB-KW"/>
</dbReference>
<dbReference type="OrthoDB" id="5118203at2"/>
<dbReference type="InterPro" id="IPR017517">
    <property type="entry name" value="Maleyloyr_isom"/>
</dbReference>
<gene>
    <name evidence="3" type="ORF">SAMN05443637_106175</name>
</gene>
<feature type="domain" description="MDMPI C-terminal" evidence="1">
    <location>
        <begin position="158"/>
        <end position="236"/>
    </location>
</feature>
<proteinExistence type="predicted"/>
<dbReference type="EMBL" id="FRAP01000006">
    <property type="protein sequence ID" value="SHK44689.1"/>
    <property type="molecule type" value="Genomic_DNA"/>
</dbReference>
<dbReference type="InterPro" id="IPR034660">
    <property type="entry name" value="DinB/YfiT-like"/>
</dbReference>
<dbReference type="AlphaFoldDB" id="A0A1M6SJA9"/>
<dbReference type="SUPFAM" id="SSF55718">
    <property type="entry name" value="SCP-like"/>
    <property type="match status" value="1"/>
</dbReference>
<sequence>MDRGDISVTLPWMGAGTEFVCRLVDALPDDVLRGPSGLPGWSRAHVVAHLARNAEGLCRLARWARTGEETPMYSSPEARNADIERSATYPIAQLRSDLIRTADELDATFAALDLIAWRATVRNAQGLDISASELPWLRVREVWLHAVDLDAGARMEDIPDAVVDALLDDVTRTLSAKDDCPAAELIPTDRDRTWPLGLGGGTAIHGTAAGLLGWLTGRTSSAALLAMQGEVPKVPRWL</sequence>
<evidence type="ECO:0000259" key="1">
    <source>
        <dbReference type="Pfam" id="PF07398"/>
    </source>
</evidence>
<keyword evidence="4" id="KW-1185">Reference proteome</keyword>
<dbReference type="InterPro" id="IPR010872">
    <property type="entry name" value="MDMPI_C-term_domain"/>
</dbReference>
<dbReference type="RefSeq" id="WP_084754691.1">
    <property type="nucleotide sequence ID" value="NZ_CALGVN010000062.1"/>
</dbReference>
<organism evidence="3 4">
    <name type="scientific">Pseudonocardia thermophila</name>
    <dbReference type="NCBI Taxonomy" id="1848"/>
    <lineage>
        <taxon>Bacteria</taxon>
        <taxon>Bacillati</taxon>
        <taxon>Actinomycetota</taxon>
        <taxon>Actinomycetes</taxon>
        <taxon>Pseudonocardiales</taxon>
        <taxon>Pseudonocardiaceae</taxon>
        <taxon>Pseudonocardia</taxon>
    </lineage>
</organism>
<accession>A0A1M6SJA9</accession>
<dbReference type="NCBIfam" id="TIGR03083">
    <property type="entry name" value="maleylpyruvate isomerase family mycothiol-dependent enzyme"/>
    <property type="match status" value="1"/>
</dbReference>
<dbReference type="STRING" id="1848.SAMN05443637_106175"/>